<dbReference type="Pfam" id="PF00439">
    <property type="entry name" value="Bromodomain"/>
    <property type="match status" value="1"/>
</dbReference>
<sequence>MPAFTILLSPSYSHNRDLIDLIHPSLHVWCPLTLYPLASVNDVVPPHPLSRRDRHLRATATATLESHLERHSHSDVGDSANLWPFTPRDREADRRRRRRRDSHHDWPFTYPLTCPPSGVSPSLIIPLEKTLNLSTLRLEKTLNHCRDPNISRGETSTSDTRKEKLNLASLLIILVYFCANLEFRIVLNSISSLNSLLLIGNHFLLGSYYTEGRGRNPCCSDENPNLRLALTLFIHALTLALALALAGPTTPFPDKKLLLFILDRLQKKDTHGVFSEPVDPKELPDYHDIIKQPMDFGTVRKKLDKGLYPDLEQFEVGVAIFWTDLRNVEAKHLVLEARINFVDPINEEKLRNKSWIDAAWWDYKQRKTLWCWQSWICIEIGRCLPKFIFGRSTQESEKILQMEQQFESLFNAVLPLLPSDTQQLLQQQENMQADNEDDQQPSSAAGHYGNDY</sequence>
<dbReference type="InterPro" id="IPR051831">
    <property type="entry name" value="Bromodomain_contain_prot"/>
</dbReference>
<dbReference type="Proteomes" id="UP001603857">
    <property type="component" value="Unassembled WGS sequence"/>
</dbReference>
<proteinExistence type="predicted"/>
<organism evidence="5 6">
    <name type="scientific">Flemingia macrophylla</name>
    <dbReference type="NCBI Taxonomy" id="520843"/>
    <lineage>
        <taxon>Eukaryota</taxon>
        <taxon>Viridiplantae</taxon>
        <taxon>Streptophyta</taxon>
        <taxon>Embryophyta</taxon>
        <taxon>Tracheophyta</taxon>
        <taxon>Spermatophyta</taxon>
        <taxon>Magnoliopsida</taxon>
        <taxon>eudicotyledons</taxon>
        <taxon>Gunneridae</taxon>
        <taxon>Pentapetalae</taxon>
        <taxon>rosids</taxon>
        <taxon>fabids</taxon>
        <taxon>Fabales</taxon>
        <taxon>Fabaceae</taxon>
        <taxon>Papilionoideae</taxon>
        <taxon>50 kb inversion clade</taxon>
        <taxon>NPAAA clade</taxon>
        <taxon>indigoferoid/millettioid clade</taxon>
        <taxon>Phaseoleae</taxon>
        <taxon>Flemingia</taxon>
    </lineage>
</organism>
<dbReference type="PANTHER" id="PTHR22881:SF11">
    <property type="entry name" value="BROMODOMAIN-CONTAINING PROTEIN DDB_G0270170-LIKE ISOFORM X1"/>
    <property type="match status" value="1"/>
</dbReference>
<dbReference type="InterPro" id="IPR036427">
    <property type="entry name" value="Bromodomain-like_sf"/>
</dbReference>
<comment type="caution">
    <text evidence="5">The sequence shown here is derived from an EMBL/GenBank/DDBJ whole genome shotgun (WGS) entry which is preliminary data.</text>
</comment>
<evidence type="ECO:0000256" key="1">
    <source>
        <dbReference type="ARBA" id="ARBA00023117"/>
    </source>
</evidence>
<dbReference type="SMART" id="SM00297">
    <property type="entry name" value="BROMO"/>
    <property type="match status" value="1"/>
</dbReference>
<evidence type="ECO:0000256" key="2">
    <source>
        <dbReference type="PROSITE-ProRule" id="PRU00035"/>
    </source>
</evidence>
<keyword evidence="6" id="KW-1185">Reference proteome</keyword>
<evidence type="ECO:0000259" key="4">
    <source>
        <dbReference type="PROSITE" id="PS50014"/>
    </source>
</evidence>
<dbReference type="EMBL" id="JBGMDY010000008">
    <property type="protein sequence ID" value="KAL2326094.1"/>
    <property type="molecule type" value="Genomic_DNA"/>
</dbReference>
<dbReference type="PRINTS" id="PR00503">
    <property type="entry name" value="BROMODOMAIN"/>
</dbReference>
<dbReference type="PROSITE" id="PS50014">
    <property type="entry name" value="BROMODOMAIN_2"/>
    <property type="match status" value="1"/>
</dbReference>
<dbReference type="AlphaFoldDB" id="A0ABD1LRE1"/>
<evidence type="ECO:0000313" key="5">
    <source>
        <dbReference type="EMBL" id="KAL2326094.1"/>
    </source>
</evidence>
<reference evidence="5 6" key="1">
    <citation type="submission" date="2024-08" db="EMBL/GenBank/DDBJ databases">
        <title>Insights into the chromosomal genome structure of Flemingia macrophylla.</title>
        <authorList>
            <person name="Ding Y."/>
            <person name="Zhao Y."/>
            <person name="Bi W."/>
            <person name="Wu M."/>
            <person name="Zhao G."/>
            <person name="Gong Y."/>
            <person name="Li W."/>
            <person name="Zhang P."/>
        </authorList>
    </citation>
    <scope>NUCLEOTIDE SEQUENCE [LARGE SCALE GENOMIC DNA]</scope>
    <source>
        <strain evidence="5">DYQJB</strain>
        <tissue evidence="5">Leaf</tissue>
    </source>
</reference>
<dbReference type="PANTHER" id="PTHR22881">
    <property type="entry name" value="BROMODOMAIN CONTAINING PROTEIN"/>
    <property type="match status" value="1"/>
</dbReference>
<protein>
    <recommendedName>
        <fullName evidence="4">Bromo domain-containing protein</fullName>
    </recommendedName>
</protein>
<evidence type="ECO:0000313" key="6">
    <source>
        <dbReference type="Proteomes" id="UP001603857"/>
    </source>
</evidence>
<dbReference type="InterPro" id="IPR001487">
    <property type="entry name" value="Bromodomain"/>
</dbReference>
<feature type="region of interest" description="Disordered" evidence="3">
    <location>
        <begin position="429"/>
        <end position="452"/>
    </location>
</feature>
<feature type="domain" description="Bromo" evidence="4">
    <location>
        <begin position="266"/>
        <end position="336"/>
    </location>
</feature>
<name>A0ABD1LRE1_9FABA</name>
<dbReference type="SUPFAM" id="SSF47370">
    <property type="entry name" value="Bromodomain"/>
    <property type="match status" value="1"/>
</dbReference>
<keyword evidence="1 2" id="KW-0103">Bromodomain</keyword>
<dbReference type="Gene3D" id="1.20.920.10">
    <property type="entry name" value="Bromodomain-like"/>
    <property type="match status" value="1"/>
</dbReference>
<accession>A0ABD1LRE1</accession>
<gene>
    <name evidence="5" type="ORF">Fmac_025152</name>
</gene>
<evidence type="ECO:0000256" key="3">
    <source>
        <dbReference type="SAM" id="MobiDB-lite"/>
    </source>
</evidence>